<name>A0ACC3CTR5_9PEZI</name>
<accession>A0ACC3CTR5</accession>
<organism evidence="1 2">
    <name type="scientific">Coniosporium uncinatum</name>
    <dbReference type="NCBI Taxonomy" id="93489"/>
    <lineage>
        <taxon>Eukaryota</taxon>
        <taxon>Fungi</taxon>
        <taxon>Dikarya</taxon>
        <taxon>Ascomycota</taxon>
        <taxon>Pezizomycotina</taxon>
        <taxon>Dothideomycetes</taxon>
        <taxon>Dothideomycetes incertae sedis</taxon>
        <taxon>Coniosporium</taxon>
    </lineage>
</organism>
<proteinExistence type="predicted"/>
<comment type="caution">
    <text evidence="1">The sequence shown here is derived from an EMBL/GenBank/DDBJ whole genome shotgun (WGS) entry which is preliminary data.</text>
</comment>
<protein>
    <submittedName>
        <fullName evidence="1">Uncharacterized protein</fullName>
    </submittedName>
</protein>
<feature type="non-terminal residue" evidence="1">
    <location>
        <position position="359"/>
    </location>
</feature>
<dbReference type="EMBL" id="JAWDJW010011897">
    <property type="protein sequence ID" value="KAK3044468.1"/>
    <property type="molecule type" value="Genomic_DNA"/>
</dbReference>
<sequence>MSLRGSTGPTVLTRPHLLNGQAKGLAAGMRPSKLYEPDEMVLQTERIITELGESAVPNEPLDTETVTNAATKVRSLWTKFSPNRNHGEASGSIGPTEDGTPLAKAEFVGSLLLGIHHPAIDSSPQAQSSRNSRFALQLHNTTQATPVAKFLLDWLNAHHDPSAPELEALLSTTDGYSAADNFWDVIFTCIFRGKFDAAVRLLKGADFSVAETALADGYTEMGYTGRALESIRLAVNQMIEILQSSPALTSNDWDTRGHQWSLFRRKVEEIRADLQEFAEGDSKDRDADEEEHQFQAKNFGITGRSSGGLGLSTRSRHAESKVPWSVYEALIDIYGQLLGGTEDVLKSAYDWVEATIGLA</sequence>
<evidence type="ECO:0000313" key="2">
    <source>
        <dbReference type="Proteomes" id="UP001186974"/>
    </source>
</evidence>
<dbReference type="Proteomes" id="UP001186974">
    <property type="component" value="Unassembled WGS sequence"/>
</dbReference>
<keyword evidence="2" id="KW-1185">Reference proteome</keyword>
<gene>
    <name evidence="1" type="ORF">LTS18_001212</name>
</gene>
<evidence type="ECO:0000313" key="1">
    <source>
        <dbReference type="EMBL" id="KAK3044468.1"/>
    </source>
</evidence>
<reference evidence="1" key="1">
    <citation type="submission" date="2024-09" db="EMBL/GenBank/DDBJ databases">
        <title>Black Yeasts Isolated from many extreme environments.</title>
        <authorList>
            <person name="Coleine C."/>
            <person name="Stajich J.E."/>
            <person name="Selbmann L."/>
        </authorList>
    </citation>
    <scope>NUCLEOTIDE SEQUENCE</scope>
    <source>
        <strain evidence="1">CCFEE 5737</strain>
    </source>
</reference>